<evidence type="ECO:0000313" key="2">
    <source>
        <dbReference type="Proteomes" id="UP000265520"/>
    </source>
</evidence>
<dbReference type="Proteomes" id="UP000265520">
    <property type="component" value="Unassembled WGS sequence"/>
</dbReference>
<reference evidence="1 2" key="1">
    <citation type="journal article" date="2018" name="Front. Plant Sci.">
        <title>Red Clover (Trifolium pratense) and Zigzag Clover (T. medium) - A Picture of Genomic Similarities and Differences.</title>
        <authorList>
            <person name="Dluhosova J."/>
            <person name="Istvanek J."/>
            <person name="Nedelnik J."/>
            <person name="Repkova J."/>
        </authorList>
    </citation>
    <scope>NUCLEOTIDE SEQUENCE [LARGE SCALE GENOMIC DNA]</scope>
    <source>
        <strain evidence="2">cv. 10/8</strain>
        <tissue evidence="1">Leaf</tissue>
    </source>
</reference>
<organism evidence="1 2">
    <name type="scientific">Trifolium medium</name>
    <dbReference type="NCBI Taxonomy" id="97028"/>
    <lineage>
        <taxon>Eukaryota</taxon>
        <taxon>Viridiplantae</taxon>
        <taxon>Streptophyta</taxon>
        <taxon>Embryophyta</taxon>
        <taxon>Tracheophyta</taxon>
        <taxon>Spermatophyta</taxon>
        <taxon>Magnoliopsida</taxon>
        <taxon>eudicotyledons</taxon>
        <taxon>Gunneridae</taxon>
        <taxon>Pentapetalae</taxon>
        <taxon>rosids</taxon>
        <taxon>fabids</taxon>
        <taxon>Fabales</taxon>
        <taxon>Fabaceae</taxon>
        <taxon>Papilionoideae</taxon>
        <taxon>50 kb inversion clade</taxon>
        <taxon>NPAAA clade</taxon>
        <taxon>Hologalegina</taxon>
        <taxon>IRL clade</taxon>
        <taxon>Trifolieae</taxon>
        <taxon>Trifolium</taxon>
    </lineage>
</organism>
<dbReference type="AlphaFoldDB" id="A0A392VYA2"/>
<dbReference type="EMBL" id="LXQA011315807">
    <property type="protein sequence ID" value="MCI92957.1"/>
    <property type="molecule type" value="Genomic_DNA"/>
</dbReference>
<feature type="non-terminal residue" evidence="1">
    <location>
        <position position="25"/>
    </location>
</feature>
<sequence length="25" mass="2590">MEGSLIIGLRTLSIVSGSPFVQPTS</sequence>
<protein>
    <submittedName>
        <fullName evidence="1">Uncharacterized protein</fullName>
    </submittedName>
</protein>
<keyword evidence="2" id="KW-1185">Reference proteome</keyword>
<evidence type="ECO:0000313" key="1">
    <source>
        <dbReference type="EMBL" id="MCI92957.1"/>
    </source>
</evidence>
<proteinExistence type="predicted"/>
<accession>A0A392VYA2</accession>
<comment type="caution">
    <text evidence="1">The sequence shown here is derived from an EMBL/GenBank/DDBJ whole genome shotgun (WGS) entry which is preliminary data.</text>
</comment>
<name>A0A392VYA2_9FABA</name>